<sequence length="277" mass="32079">MSLSDQVRVSKTWLDEWKMRIKAGHEESKEMARGKMDMSWTKENWHLRGLGMKDRPSAPRLGVARNWRARLLARARLRVLVRMPALHMARQLGSFLAATSVSRPLVVNGQGWHVSINESLRLKRKWEGSEAASARKCRQWHTSLWKMSLSDQVRVSKTWLDEWKMRIKAGHEESKEMARGKMDMSWTKENWHLRGLGMKDRPSAPRLGVARNWRARLLARARLRVLVRMPALHMARQLGSFLAATSVSRPLVVNGQGWHVSINESLRLKRKWEGSEA</sequence>
<keyword evidence="2" id="KW-1185">Reference proteome</keyword>
<feature type="non-terminal residue" evidence="1">
    <location>
        <position position="277"/>
    </location>
</feature>
<gene>
    <name evidence="1" type="ORF">HAX54_005369</name>
</gene>
<accession>A0ABS8T9U2</accession>
<comment type="caution">
    <text evidence="1">The sequence shown here is derived from an EMBL/GenBank/DDBJ whole genome shotgun (WGS) entry which is preliminary data.</text>
</comment>
<proteinExistence type="predicted"/>
<dbReference type="EMBL" id="JACEIK010001266">
    <property type="protein sequence ID" value="MCD7467751.1"/>
    <property type="molecule type" value="Genomic_DNA"/>
</dbReference>
<organism evidence="1 2">
    <name type="scientific">Datura stramonium</name>
    <name type="common">Jimsonweed</name>
    <name type="synonym">Common thornapple</name>
    <dbReference type="NCBI Taxonomy" id="4076"/>
    <lineage>
        <taxon>Eukaryota</taxon>
        <taxon>Viridiplantae</taxon>
        <taxon>Streptophyta</taxon>
        <taxon>Embryophyta</taxon>
        <taxon>Tracheophyta</taxon>
        <taxon>Spermatophyta</taxon>
        <taxon>Magnoliopsida</taxon>
        <taxon>eudicotyledons</taxon>
        <taxon>Gunneridae</taxon>
        <taxon>Pentapetalae</taxon>
        <taxon>asterids</taxon>
        <taxon>lamiids</taxon>
        <taxon>Solanales</taxon>
        <taxon>Solanaceae</taxon>
        <taxon>Solanoideae</taxon>
        <taxon>Datureae</taxon>
        <taxon>Datura</taxon>
    </lineage>
</organism>
<evidence type="ECO:0000313" key="2">
    <source>
        <dbReference type="Proteomes" id="UP000823775"/>
    </source>
</evidence>
<protein>
    <submittedName>
        <fullName evidence="1">Uncharacterized protein</fullName>
    </submittedName>
</protein>
<name>A0ABS8T9U2_DATST</name>
<reference evidence="1 2" key="1">
    <citation type="journal article" date="2021" name="BMC Genomics">
        <title>Datura genome reveals duplications of psychoactive alkaloid biosynthetic genes and high mutation rate following tissue culture.</title>
        <authorList>
            <person name="Rajewski A."/>
            <person name="Carter-House D."/>
            <person name="Stajich J."/>
            <person name="Litt A."/>
        </authorList>
    </citation>
    <scope>NUCLEOTIDE SEQUENCE [LARGE SCALE GENOMIC DNA]</scope>
    <source>
        <strain evidence="1">AR-01</strain>
    </source>
</reference>
<dbReference type="Proteomes" id="UP000823775">
    <property type="component" value="Unassembled WGS sequence"/>
</dbReference>
<evidence type="ECO:0000313" key="1">
    <source>
        <dbReference type="EMBL" id="MCD7467751.1"/>
    </source>
</evidence>